<protein>
    <submittedName>
        <fullName evidence="1">Uncharacterized protein</fullName>
    </submittedName>
</protein>
<dbReference type="AlphaFoldDB" id="B3C9I4"/>
<proteinExistence type="predicted"/>
<comment type="caution">
    <text evidence="1">The sequence shown here is derived from an EMBL/GenBank/DDBJ whole genome shotgun (WGS) entry which is preliminary data.</text>
</comment>
<name>B3C9I4_9BACE</name>
<sequence length="47" mass="5595">MLRTKAVLSPCRSTFDRRMYGASTVRIRFRQVAEHLKIYIFSCLMIK</sequence>
<evidence type="ECO:0000313" key="1">
    <source>
        <dbReference type="EMBL" id="EDV06063.1"/>
    </source>
</evidence>
<gene>
    <name evidence="1" type="ORF">BACINT_01148</name>
</gene>
<dbReference type="EMBL" id="ABJL02000007">
    <property type="protein sequence ID" value="EDV06063.1"/>
    <property type="molecule type" value="Genomic_DNA"/>
</dbReference>
<reference evidence="1 2" key="2">
    <citation type="submission" date="2008-04" db="EMBL/GenBank/DDBJ databases">
        <authorList>
            <person name="Fulton L."/>
            <person name="Clifton S."/>
            <person name="Fulton B."/>
            <person name="Xu J."/>
            <person name="Minx P."/>
            <person name="Pepin K.H."/>
            <person name="Johnson M."/>
            <person name="Thiruvilangam P."/>
            <person name="Bhonagiri V."/>
            <person name="Nash W.E."/>
            <person name="Mardis E.R."/>
            <person name="Wilson R.K."/>
        </authorList>
    </citation>
    <scope>NUCLEOTIDE SEQUENCE [LARGE SCALE GENOMIC DNA]</scope>
    <source>
        <strain evidence="1 2">DSM 17393</strain>
    </source>
</reference>
<accession>B3C9I4</accession>
<dbReference type="Proteomes" id="UP000004596">
    <property type="component" value="Unassembled WGS sequence"/>
</dbReference>
<evidence type="ECO:0000313" key="2">
    <source>
        <dbReference type="Proteomes" id="UP000004596"/>
    </source>
</evidence>
<reference evidence="1 2" key="1">
    <citation type="submission" date="2008-04" db="EMBL/GenBank/DDBJ databases">
        <title>Draft genome sequence of Bacteroides intestinalis (DSM 17393).</title>
        <authorList>
            <person name="Sudarsanam P."/>
            <person name="Ley R."/>
            <person name="Guruge J."/>
            <person name="Turnbaugh P.J."/>
            <person name="Mahowald M."/>
            <person name="Liep D."/>
            <person name="Gordon J."/>
        </authorList>
    </citation>
    <scope>NUCLEOTIDE SEQUENCE [LARGE SCALE GENOMIC DNA]</scope>
    <source>
        <strain evidence="1 2">DSM 17393</strain>
    </source>
</reference>
<organism evidence="1 2">
    <name type="scientific">Bacteroides intestinalis DSM 17393</name>
    <dbReference type="NCBI Taxonomy" id="471870"/>
    <lineage>
        <taxon>Bacteria</taxon>
        <taxon>Pseudomonadati</taxon>
        <taxon>Bacteroidota</taxon>
        <taxon>Bacteroidia</taxon>
        <taxon>Bacteroidales</taxon>
        <taxon>Bacteroidaceae</taxon>
        <taxon>Bacteroides</taxon>
    </lineage>
</organism>